<evidence type="ECO:0000259" key="7">
    <source>
        <dbReference type="PROSITE" id="PS51469"/>
    </source>
</evidence>
<keyword evidence="4 6" id="KW-0472">Membrane</keyword>
<feature type="region of interest" description="Disordered" evidence="5">
    <location>
        <begin position="1"/>
        <end position="177"/>
    </location>
</feature>
<reference evidence="8 9" key="1">
    <citation type="submission" date="2015-06" db="EMBL/GenBank/DDBJ databases">
        <title>Draft genome of the ant-associated black yeast Phialophora attae CBS 131958.</title>
        <authorList>
            <person name="Moreno L.F."/>
            <person name="Stielow B.J."/>
            <person name="de Hoog S."/>
            <person name="Vicente V.A."/>
            <person name="Weiss V.A."/>
            <person name="de Vries M."/>
            <person name="Cruz L.M."/>
            <person name="Souza E.M."/>
        </authorList>
    </citation>
    <scope>NUCLEOTIDE SEQUENCE [LARGE SCALE GENOMIC DNA]</scope>
    <source>
        <strain evidence="8 9">CBS 131958</strain>
    </source>
</reference>
<accession>A0A0N1NYH1</accession>
<gene>
    <name evidence="8" type="ORF">AB675_4547</name>
</gene>
<dbReference type="EMBL" id="LFJN01000016">
    <property type="protein sequence ID" value="KPI38925.1"/>
    <property type="molecule type" value="Genomic_DNA"/>
</dbReference>
<dbReference type="GO" id="GO:0043495">
    <property type="term" value="F:protein-membrane adaptor activity"/>
    <property type="evidence" value="ECO:0007669"/>
    <property type="project" value="TreeGrafter"/>
</dbReference>
<organism evidence="8 9">
    <name type="scientific">Cyphellophora attinorum</name>
    <dbReference type="NCBI Taxonomy" id="1664694"/>
    <lineage>
        <taxon>Eukaryota</taxon>
        <taxon>Fungi</taxon>
        <taxon>Dikarya</taxon>
        <taxon>Ascomycota</taxon>
        <taxon>Pezizomycotina</taxon>
        <taxon>Eurotiomycetes</taxon>
        <taxon>Chaetothyriomycetidae</taxon>
        <taxon>Chaetothyriales</taxon>
        <taxon>Cyphellophoraceae</taxon>
        <taxon>Cyphellophora</taxon>
    </lineage>
</organism>
<dbReference type="PANTHER" id="PTHR12911">
    <property type="entry name" value="SAD1/UNC-84-LIKE PROTEIN-RELATED"/>
    <property type="match status" value="1"/>
</dbReference>
<evidence type="ECO:0000313" key="9">
    <source>
        <dbReference type="Proteomes" id="UP000038010"/>
    </source>
</evidence>
<evidence type="ECO:0000256" key="6">
    <source>
        <dbReference type="SAM" id="Phobius"/>
    </source>
</evidence>
<keyword evidence="3 6" id="KW-1133">Transmembrane helix</keyword>
<sequence length="629" mass="69479">MPPRKSVGRQVGATPARSSSSMISAIQNESPQVRRSTRQATVARSQVSGESGGRLAARSVSKQPLPDLQNQQSYAYGANKGSKMPNALGTAGKQSLQDMAGHIEEEFEEEEDDEDDDDREVESESDEASVASEVPEESQREESREPERLNERNEGQDVDQSSDISQPSQFPSGLMDHSYNYERGIRRIRTINIRARASQPFTPIKNISRGTRDGVSRLATLVSRVSEQLRSCLTRSLSQAWSATSDILASMLQYLRKLPVTSIFAVMAILFGLVLGLGMFGATICFFYQRIGCAALPTTGLGGSLHTGFSTICGDCATAATAVDFSSLSTGDIAQVTSTLANINRKVQDLERRLNYRIDSNQATLASDLQTLKQQQLALSNHLADHVDQTVGTSGHVASPLIPKINFFAPWNGVLVDPNKSTPTKEIQLSVLSRFWKKFGGMERHYANGPTAALTSWQDYGDCWCAADQLHSTQFGQDFVRLVVSTNEMIYPTELVIEHFPSAGNLDREATPRKIELWADFSHLDDDQWQQMKLEDMQKGNVLGPNWARIGKMTYDVSRSSHIQTAMLDVNQYGLLHAAQNFALRVTANYGGKNVCLYRVRLHGQPVAAPEAGNTQEWLERMGYRAEVD</sequence>
<dbReference type="RefSeq" id="XP_017998888.1">
    <property type="nucleotide sequence ID" value="XM_018144693.1"/>
</dbReference>
<keyword evidence="9" id="KW-1185">Reference proteome</keyword>
<dbReference type="Gene3D" id="2.60.120.260">
    <property type="entry name" value="Galactose-binding domain-like"/>
    <property type="match status" value="1"/>
</dbReference>
<evidence type="ECO:0000256" key="4">
    <source>
        <dbReference type="ARBA" id="ARBA00023136"/>
    </source>
</evidence>
<dbReference type="InterPro" id="IPR012919">
    <property type="entry name" value="SUN_dom"/>
</dbReference>
<evidence type="ECO:0000256" key="1">
    <source>
        <dbReference type="ARBA" id="ARBA00004370"/>
    </source>
</evidence>
<evidence type="ECO:0000256" key="3">
    <source>
        <dbReference type="ARBA" id="ARBA00022989"/>
    </source>
</evidence>
<dbReference type="GeneID" id="28736573"/>
<evidence type="ECO:0000313" key="8">
    <source>
        <dbReference type="EMBL" id="KPI38925.1"/>
    </source>
</evidence>
<comment type="subcellular location">
    <subcellularLocation>
        <location evidence="1">Membrane</location>
    </subcellularLocation>
</comment>
<feature type="domain" description="SUN" evidence="7">
    <location>
        <begin position="413"/>
        <end position="607"/>
    </location>
</feature>
<dbReference type="OrthoDB" id="342281at2759"/>
<dbReference type="GO" id="GO:0034993">
    <property type="term" value="C:meiotic nuclear membrane microtubule tethering complex"/>
    <property type="evidence" value="ECO:0007669"/>
    <property type="project" value="TreeGrafter"/>
</dbReference>
<proteinExistence type="predicted"/>
<protein>
    <recommendedName>
        <fullName evidence="7">SUN domain-containing protein</fullName>
    </recommendedName>
</protein>
<feature type="compositionally biased region" description="Basic and acidic residues" evidence="5">
    <location>
        <begin position="137"/>
        <end position="155"/>
    </location>
</feature>
<dbReference type="AlphaFoldDB" id="A0A0N1NYH1"/>
<comment type="caution">
    <text evidence="8">The sequence shown here is derived from an EMBL/GenBank/DDBJ whole genome shotgun (WGS) entry which is preliminary data.</text>
</comment>
<evidence type="ECO:0000256" key="5">
    <source>
        <dbReference type="SAM" id="MobiDB-lite"/>
    </source>
</evidence>
<dbReference type="Proteomes" id="UP000038010">
    <property type="component" value="Unassembled WGS sequence"/>
</dbReference>
<dbReference type="Pfam" id="PF07738">
    <property type="entry name" value="Sad1_UNC"/>
    <property type="match status" value="1"/>
</dbReference>
<dbReference type="VEuPathDB" id="FungiDB:AB675_4547"/>
<feature type="compositionally biased region" description="Polar residues" evidence="5">
    <location>
        <begin position="16"/>
        <end position="49"/>
    </location>
</feature>
<dbReference type="InterPro" id="IPR045119">
    <property type="entry name" value="SUN1-5"/>
</dbReference>
<name>A0A0N1NYH1_9EURO</name>
<keyword evidence="2 6" id="KW-0812">Transmembrane</keyword>
<feature type="transmembrane region" description="Helical" evidence="6">
    <location>
        <begin position="263"/>
        <end position="289"/>
    </location>
</feature>
<feature type="compositionally biased region" description="Polar residues" evidence="5">
    <location>
        <begin position="158"/>
        <end position="171"/>
    </location>
</feature>
<dbReference type="PROSITE" id="PS51469">
    <property type="entry name" value="SUN"/>
    <property type="match status" value="1"/>
</dbReference>
<feature type="compositionally biased region" description="Acidic residues" evidence="5">
    <location>
        <begin position="105"/>
        <end position="127"/>
    </location>
</feature>
<dbReference type="PANTHER" id="PTHR12911:SF8">
    <property type="entry name" value="KLAROID PROTEIN-RELATED"/>
    <property type="match status" value="1"/>
</dbReference>
<evidence type="ECO:0000256" key="2">
    <source>
        <dbReference type="ARBA" id="ARBA00022692"/>
    </source>
</evidence>
<dbReference type="STRING" id="1664694.A0A0N1NYH1"/>